<gene>
    <name evidence="1" type="ORF">LCGC14_0112460</name>
</gene>
<comment type="caution">
    <text evidence="1">The sequence shown here is derived from an EMBL/GenBank/DDBJ whole genome shotgun (WGS) entry which is preliminary data.</text>
</comment>
<accession>A0A0F9V9R9</accession>
<name>A0A0F9V9R9_9ZZZZ</name>
<dbReference type="EMBL" id="LAZR01000033">
    <property type="protein sequence ID" value="KKO01891.1"/>
    <property type="molecule type" value="Genomic_DNA"/>
</dbReference>
<dbReference type="AlphaFoldDB" id="A0A0F9V9R9"/>
<proteinExistence type="predicted"/>
<organism evidence="1">
    <name type="scientific">marine sediment metagenome</name>
    <dbReference type="NCBI Taxonomy" id="412755"/>
    <lineage>
        <taxon>unclassified sequences</taxon>
        <taxon>metagenomes</taxon>
        <taxon>ecological metagenomes</taxon>
    </lineage>
</organism>
<sequence>MRTKDPDLFRFHLLVSHSVVRYLICNTPGRQDGAEKAHVHKTLCERFIAFTKLVDPDDAWNYKRRNETKYSGTPGKPGFLLGEGLYDYVHDHTQKLTGHLDKIGMPQDTSKYPDYDAMADAFTREFFRLANEAVTLWDNARDTVREPEAMDGPD</sequence>
<reference evidence="1" key="1">
    <citation type="journal article" date="2015" name="Nature">
        <title>Complex archaea that bridge the gap between prokaryotes and eukaryotes.</title>
        <authorList>
            <person name="Spang A."/>
            <person name="Saw J.H."/>
            <person name="Jorgensen S.L."/>
            <person name="Zaremba-Niedzwiedzka K."/>
            <person name="Martijn J."/>
            <person name="Lind A.E."/>
            <person name="van Eijk R."/>
            <person name="Schleper C."/>
            <person name="Guy L."/>
            <person name="Ettema T.J."/>
        </authorList>
    </citation>
    <scope>NUCLEOTIDE SEQUENCE</scope>
</reference>
<evidence type="ECO:0000313" key="1">
    <source>
        <dbReference type="EMBL" id="KKO01891.1"/>
    </source>
</evidence>
<protein>
    <submittedName>
        <fullName evidence="1">Uncharacterized protein</fullName>
    </submittedName>
</protein>